<feature type="transmembrane region" description="Helical" evidence="2">
    <location>
        <begin position="435"/>
        <end position="455"/>
    </location>
</feature>
<gene>
    <name evidence="4" type="ORF">ACK2TP_03295</name>
</gene>
<evidence type="ECO:0000313" key="4">
    <source>
        <dbReference type="EMBL" id="MFN2974776.1"/>
    </source>
</evidence>
<feature type="coiled-coil region" evidence="1">
    <location>
        <begin position="332"/>
        <end position="397"/>
    </location>
</feature>
<protein>
    <submittedName>
        <fullName evidence="4">GumC family protein</fullName>
    </submittedName>
</protein>
<evidence type="ECO:0000313" key="5">
    <source>
        <dbReference type="Proteomes" id="UP001634747"/>
    </source>
</evidence>
<dbReference type="RefSeq" id="WP_263413669.1">
    <property type="nucleotide sequence ID" value="NZ_BAABBH010000001.1"/>
</dbReference>
<dbReference type="Proteomes" id="UP001634747">
    <property type="component" value="Unassembled WGS sequence"/>
</dbReference>
<dbReference type="EMBL" id="JBJYXY010000001">
    <property type="protein sequence ID" value="MFN2974776.1"/>
    <property type="molecule type" value="Genomic_DNA"/>
</dbReference>
<feature type="domain" description="Tyrosine-protein kinase G-rich" evidence="3">
    <location>
        <begin position="379"/>
        <end position="455"/>
    </location>
</feature>
<comment type="caution">
    <text evidence="4">The sequence shown here is derived from an EMBL/GenBank/DDBJ whole genome shotgun (WGS) entry which is preliminary data.</text>
</comment>
<keyword evidence="5" id="KW-1185">Reference proteome</keyword>
<evidence type="ECO:0000259" key="3">
    <source>
        <dbReference type="Pfam" id="PF13807"/>
    </source>
</evidence>
<dbReference type="InterPro" id="IPR050445">
    <property type="entry name" value="Bact_polysacc_biosynth/exp"/>
</dbReference>
<organism evidence="4 5">
    <name type="scientific">Terriglobus aquaticus</name>
    <dbReference type="NCBI Taxonomy" id="940139"/>
    <lineage>
        <taxon>Bacteria</taxon>
        <taxon>Pseudomonadati</taxon>
        <taxon>Acidobacteriota</taxon>
        <taxon>Terriglobia</taxon>
        <taxon>Terriglobales</taxon>
        <taxon>Acidobacteriaceae</taxon>
        <taxon>Terriglobus</taxon>
    </lineage>
</organism>
<name>A0ABW9KGC0_9BACT</name>
<feature type="coiled-coil region" evidence="1">
    <location>
        <begin position="171"/>
        <end position="234"/>
    </location>
</feature>
<keyword evidence="2" id="KW-0472">Membrane</keyword>
<keyword evidence="1" id="KW-0175">Coiled coil</keyword>
<dbReference type="PANTHER" id="PTHR32309:SF13">
    <property type="entry name" value="FERRIC ENTEROBACTIN TRANSPORT PROTEIN FEPE"/>
    <property type="match status" value="1"/>
</dbReference>
<evidence type="ECO:0000256" key="2">
    <source>
        <dbReference type="SAM" id="Phobius"/>
    </source>
</evidence>
<keyword evidence="2" id="KW-0812">Transmembrane</keyword>
<dbReference type="PANTHER" id="PTHR32309">
    <property type="entry name" value="TYROSINE-PROTEIN KINASE"/>
    <property type="match status" value="1"/>
</dbReference>
<sequence length="516" mass="56742">MLGHRSLVMADYISILKRRGWIVLIPLVILPIIAVAFSYTIPPQYLSQTSVLVEGQRVAEGIVKPVISTDLDSRLGSMKERILSRSSLQPIVDRYNLYADKKASMDDRIDMARKNIDVKTIASETGRGLPGFFISFKAGDAHTAQQVCTEITSLFINESLKSSSEAAGGTVDFLRSQLEDAKRKMDEQDAKLAQFQVQYLGRLPGEEGTNSNMLASLNGQLESITQALGSLQREKALTETMLAQQVAANNEAAKQTAMSAGTDVPTESPVAQQIQRLQAVKAEMLTHYTASYPDVIAVDRQIAELRRSLPRQSASRPGSPEVAIRVPDTPAIQQLKAQIQSDNLQIAERRAQEAQIQSQIGSYQSKLMASPAIAAQYKELTRDNDTAQAFYNDLRNKIQTAQMATDLQNRQQGEQFRLLDAANLPEAPFSPKRPVFLAAGAAGGLALGLAIVLLLEFRDTSMRSERDVWAFLELPVLSTIPLSDQVPGTASTGRNWISRMFLRRVRRSSIAEPAKA</sequence>
<feature type="transmembrane region" description="Helical" evidence="2">
    <location>
        <begin position="21"/>
        <end position="41"/>
    </location>
</feature>
<evidence type="ECO:0000256" key="1">
    <source>
        <dbReference type="SAM" id="Coils"/>
    </source>
</evidence>
<accession>A0ABW9KGC0</accession>
<dbReference type="InterPro" id="IPR032807">
    <property type="entry name" value="GNVR"/>
</dbReference>
<dbReference type="Pfam" id="PF13807">
    <property type="entry name" value="GNVR"/>
    <property type="match status" value="1"/>
</dbReference>
<proteinExistence type="predicted"/>
<keyword evidence="2" id="KW-1133">Transmembrane helix</keyword>
<reference evidence="4 5" key="1">
    <citation type="submission" date="2024-12" db="EMBL/GenBank/DDBJ databases">
        <authorList>
            <person name="Lee Y."/>
        </authorList>
    </citation>
    <scope>NUCLEOTIDE SEQUENCE [LARGE SCALE GENOMIC DNA]</scope>
    <source>
        <strain evidence="4 5">03SUJ4</strain>
    </source>
</reference>